<keyword evidence="2" id="KW-1185">Reference proteome</keyword>
<protein>
    <submittedName>
        <fullName evidence="1">Uncharacterized protein</fullName>
    </submittedName>
</protein>
<dbReference type="Gramene" id="AET1Gv20300300.16">
    <property type="protein sequence ID" value="AET1Gv20300300.16"/>
    <property type="gene ID" value="AET1Gv20300300"/>
</dbReference>
<proteinExistence type="predicted"/>
<evidence type="ECO:0000313" key="2">
    <source>
        <dbReference type="Proteomes" id="UP000015105"/>
    </source>
</evidence>
<reference evidence="1" key="4">
    <citation type="submission" date="2019-03" db="UniProtKB">
        <authorList>
            <consortium name="EnsemblPlants"/>
        </authorList>
    </citation>
    <scope>IDENTIFICATION</scope>
</reference>
<reference evidence="2" key="1">
    <citation type="journal article" date="2014" name="Science">
        <title>Ancient hybridizations among the ancestral genomes of bread wheat.</title>
        <authorList>
            <consortium name="International Wheat Genome Sequencing Consortium,"/>
            <person name="Marcussen T."/>
            <person name="Sandve S.R."/>
            <person name="Heier L."/>
            <person name="Spannagl M."/>
            <person name="Pfeifer M."/>
            <person name="Jakobsen K.S."/>
            <person name="Wulff B.B."/>
            <person name="Steuernagel B."/>
            <person name="Mayer K.F."/>
            <person name="Olsen O.A."/>
        </authorList>
    </citation>
    <scope>NUCLEOTIDE SEQUENCE [LARGE SCALE GENOMIC DNA]</scope>
    <source>
        <strain evidence="2">cv. AL8/78</strain>
    </source>
</reference>
<evidence type="ECO:0000313" key="1">
    <source>
        <dbReference type="EnsemblPlants" id="AET1Gv20300300.16"/>
    </source>
</evidence>
<accession>A0A452Y5G8</accession>
<organism evidence="1 2">
    <name type="scientific">Aegilops tauschii subsp. strangulata</name>
    <name type="common">Goatgrass</name>
    <dbReference type="NCBI Taxonomy" id="200361"/>
    <lineage>
        <taxon>Eukaryota</taxon>
        <taxon>Viridiplantae</taxon>
        <taxon>Streptophyta</taxon>
        <taxon>Embryophyta</taxon>
        <taxon>Tracheophyta</taxon>
        <taxon>Spermatophyta</taxon>
        <taxon>Magnoliopsida</taxon>
        <taxon>Liliopsida</taxon>
        <taxon>Poales</taxon>
        <taxon>Poaceae</taxon>
        <taxon>BOP clade</taxon>
        <taxon>Pooideae</taxon>
        <taxon>Triticodae</taxon>
        <taxon>Triticeae</taxon>
        <taxon>Triticinae</taxon>
        <taxon>Aegilops</taxon>
    </lineage>
</organism>
<reference evidence="2" key="2">
    <citation type="journal article" date="2017" name="Nat. Plants">
        <title>The Aegilops tauschii genome reveals multiple impacts of transposons.</title>
        <authorList>
            <person name="Zhao G."/>
            <person name="Zou C."/>
            <person name="Li K."/>
            <person name="Wang K."/>
            <person name="Li T."/>
            <person name="Gao L."/>
            <person name="Zhang X."/>
            <person name="Wang H."/>
            <person name="Yang Z."/>
            <person name="Liu X."/>
            <person name="Jiang W."/>
            <person name="Mao L."/>
            <person name="Kong X."/>
            <person name="Jiao Y."/>
            <person name="Jia J."/>
        </authorList>
    </citation>
    <scope>NUCLEOTIDE SEQUENCE [LARGE SCALE GENOMIC DNA]</scope>
    <source>
        <strain evidence="2">cv. AL8/78</strain>
    </source>
</reference>
<dbReference type="EnsemblPlants" id="AET1Gv20300300.16">
    <property type="protein sequence ID" value="AET1Gv20300300.16"/>
    <property type="gene ID" value="AET1Gv20300300"/>
</dbReference>
<dbReference type="Proteomes" id="UP000015105">
    <property type="component" value="Chromosome 1D"/>
</dbReference>
<name>A0A452Y5G8_AEGTS</name>
<sequence length="73" mass="8397">SYNTSTDISCYIVAFNEIAMIDASELNFYVSIKIAICMFNLLTYDPNSLVCDSYFSSIYKKWASLIENPTWSR</sequence>
<dbReference type="AlphaFoldDB" id="A0A452Y5G8"/>
<reference evidence="1" key="3">
    <citation type="journal article" date="2017" name="Nature">
        <title>Genome sequence of the progenitor of the wheat D genome Aegilops tauschii.</title>
        <authorList>
            <person name="Luo M.C."/>
            <person name="Gu Y.Q."/>
            <person name="Puiu D."/>
            <person name="Wang H."/>
            <person name="Twardziok S.O."/>
            <person name="Deal K.R."/>
            <person name="Huo N."/>
            <person name="Zhu T."/>
            <person name="Wang L."/>
            <person name="Wang Y."/>
            <person name="McGuire P.E."/>
            <person name="Liu S."/>
            <person name="Long H."/>
            <person name="Ramasamy R.K."/>
            <person name="Rodriguez J.C."/>
            <person name="Van S.L."/>
            <person name="Yuan L."/>
            <person name="Wang Z."/>
            <person name="Xia Z."/>
            <person name="Xiao L."/>
            <person name="Anderson O.D."/>
            <person name="Ouyang S."/>
            <person name="Liang Y."/>
            <person name="Zimin A.V."/>
            <person name="Pertea G."/>
            <person name="Qi P."/>
            <person name="Bennetzen J.L."/>
            <person name="Dai X."/>
            <person name="Dawson M.W."/>
            <person name="Muller H.G."/>
            <person name="Kugler K."/>
            <person name="Rivarola-Duarte L."/>
            <person name="Spannagl M."/>
            <person name="Mayer K.F.X."/>
            <person name="Lu F.H."/>
            <person name="Bevan M.W."/>
            <person name="Leroy P."/>
            <person name="Li P."/>
            <person name="You F.M."/>
            <person name="Sun Q."/>
            <person name="Liu Z."/>
            <person name="Lyons E."/>
            <person name="Wicker T."/>
            <person name="Salzberg S.L."/>
            <person name="Devos K.M."/>
            <person name="Dvorak J."/>
        </authorList>
    </citation>
    <scope>NUCLEOTIDE SEQUENCE [LARGE SCALE GENOMIC DNA]</scope>
    <source>
        <strain evidence="1">cv. AL8/78</strain>
    </source>
</reference>
<reference evidence="1" key="5">
    <citation type="journal article" date="2021" name="G3 (Bethesda)">
        <title>Aegilops tauschii genome assembly Aet v5.0 features greater sequence contiguity and improved annotation.</title>
        <authorList>
            <person name="Wang L."/>
            <person name="Zhu T."/>
            <person name="Rodriguez J.C."/>
            <person name="Deal K.R."/>
            <person name="Dubcovsky J."/>
            <person name="McGuire P.E."/>
            <person name="Lux T."/>
            <person name="Spannagl M."/>
            <person name="Mayer K.F.X."/>
            <person name="Baldrich P."/>
            <person name="Meyers B.C."/>
            <person name="Huo N."/>
            <person name="Gu Y.Q."/>
            <person name="Zhou H."/>
            <person name="Devos K.M."/>
            <person name="Bennetzen J.L."/>
            <person name="Unver T."/>
            <person name="Budak H."/>
            <person name="Gulick P.J."/>
            <person name="Galiba G."/>
            <person name="Kalapos B."/>
            <person name="Nelson D.R."/>
            <person name="Li P."/>
            <person name="You F.M."/>
            <person name="Luo M.C."/>
            <person name="Dvorak J."/>
        </authorList>
    </citation>
    <scope>NUCLEOTIDE SEQUENCE [LARGE SCALE GENOMIC DNA]</scope>
    <source>
        <strain evidence="1">cv. AL8/78</strain>
    </source>
</reference>